<evidence type="ECO:0000313" key="1">
    <source>
        <dbReference type="EMBL" id="THV04377.1"/>
    </source>
</evidence>
<dbReference type="Proteomes" id="UP000297245">
    <property type="component" value="Unassembled WGS sequence"/>
</dbReference>
<evidence type="ECO:0000313" key="2">
    <source>
        <dbReference type="Proteomes" id="UP000297245"/>
    </source>
</evidence>
<gene>
    <name evidence="1" type="ORF">K435DRAFT_774477</name>
</gene>
<name>A0A4S8MN64_DENBC</name>
<evidence type="ECO:0008006" key="3">
    <source>
        <dbReference type="Google" id="ProtNLM"/>
    </source>
</evidence>
<dbReference type="InterPro" id="IPR032675">
    <property type="entry name" value="LRR_dom_sf"/>
</dbReference>
<accession>A0A4S8MN64</accession>
<organism evidence="1 2">
    <name type="scientific">Dendrothele bispora (strain CBS 962.96)</name>
    <dbReference type="NCBI Taxonomy" id="1314807"/>
    <lineage>
        <taxon>Eukaryota</taxon>
        <taxon>Fungi</taxon>
        <taxon>Dikarya</taxon>
        <taxon>Basidiomycota</taxon>
        <taxon>Agaricomycotina</taxon>
        <taxon>Agaricomycetes</taxon>
        <taxon>Agaricomycetidae</taxon>
        <taxon>Agaricales</taxon>
        <taxon>Agaricales incertae sedis</taxon>
        <taxon>Dendrothele</taxon>
    </lineage>
</organism>
<dbReference type="EMBL" id="ML179057">
    <property type="protein sequence ID" value="THV04377.1"/>
    <property type="molecule type" value="Genomic_DNA"/>
</dbReference>
<protein>
    <recommendedName>
        <fullName evidence="3">F-box domain-containing protein</fullName>
    </recommendedName>
</protein>
<sequence length="323" mass="36831">MHHLVRSFTLNLAGSRNSITIKKIQALPRFIKFKAPPTFPASFVTRVCIGYIYKTNVAQEVMCHLHLYPNLRELELQSISFSRLRMKSLSKALDRFPPPPLRRLSLDEISFTDSEHFLWFIGMPCFSAISALDMFKIDYEKGERGCGLFYWNHASFKHDPQFGGPSFATFLALRKGYRSAGSPTKDIVHLLGKSITEIELPLCIETGLDFDPCLCPSLRRLSLECCSIDGNPSFSRLQLSKLTSLNILTHFSFRIGHLYSMKIASHWKDSPEDAKNEMIGRLDYALIPISRMPSIQEISVPKLFDLELLVESRRTGHLITEKD</sequence>
<dbReference type="AlphaFoldDB" id="A0A4S8MN64"/>
<dbReference type="Gene3D" id="3.80.10.10">
    <property type="entry name" value="Ribonuclease Inhibitor"/>
    <property type="match status" value="1"/>
</dbReference>
<keyword evidence="2" id="KW-1185">Reference proteome</keyword>
<dbReference type="SUPFAM" id="SSF52047">
    <property type="entry name" value="RNI-like"/>
    <property type="match status" value="1"/>
</dbReference>
<reference evidence="1 2" key="1">
    <citation type="journal article" date="2019" name="Nat. Ecol. Evol.">
        <title>Megaphylogeny resolves global patterns of mushroom evolution.</title>
        <authorList>
            <person name="Varga T."/>
            <person name="Krizsan K."/>
            <person name="Foldi C."/>
            <person name="Dima B."/>
            <person name="Sanchez-Garcia M."/>
            <person name="Sanchez-Ramirez S."/>
            <person name="Szollosi G.J."/>
            <person name="Szarkandi J.G."/>
            <person name="Papp V."/>
            <person name="Albert L."/>
            <person name="Andreopoulos W."/>
            <person name="Angelini C."/>
            <person name="Antonin V."/>
            <person name="Barry K.W."/>
            <person name="Bougher N.L."/>
            <person name="Buchanan P."/>
            <person name="Buyck B."/>
            <person name="Bense V."/>
            <person name="Catcheside P."/>
            <person name="Chovatia M."/>
            <person name="Cooper J."/>
            <person name="Damon W."/>
            <person name="Desjardin D."/>
            <person name="Finy P."/>
            <person name="Geml J."/>
            <person name="Haridas S."/>
            <person name="Hughes K."/>
            <person name="Justo A."/>
            <person name="Karasinski D."/>
            <person name="Kautmanova I."/>
            <person name="Kiss B."/>
            <person name="Kocsube S."/>
            <person name="Kotiranta H."/>
            <person name="LaButti K.M."/>
            <person name="Lechner B.E."/>
            <person name="Liimatainen K."/>
            <person name="Lipzen A."/>
            <person name="Lukacs Z."/>
            <person name="Mihaltcheva S."/>
            <person name="Morgado L.N."/>
            <person name="Niskanen T."/>
            <person name="Noordeloos M.E."/>
            <person name="Ohm R.A."/>
            <person name="Ortiz-Santana B."/>
            <person name="Ovrebo C."/>
            <person name="Racz N."/>
            <person name="Riley R."/>
            <person name="Savchenko A."/>
            <person name="Shiryaev A."/>
            <person name="Soop K."/>
            <person name="Spirin V."/>
            <person name="Szebenyi C."/>
            <person name="Tomsovsky M."/>
            <person name="Tulloss R.E."/>
            <person name="Uehling J."/>
            <person name="Grigoriev I.V."/>
            <person name="Vagvolgyi C."/>
            <person name="Papp T."/>
            <person name="Martin F.M."/>
            <person name="Miettinen O."/>
            <person name="Hibbett D.S."/>
            <person name="Nagy L.G."/>
        </authorList>
    </citation>
    <scope>NUCLEOTIDE SEQUENCE [LARGE SCALE GENOMIC DNA]</scope>
    <source>
        <strain evidence="1 2">CBS 962.96</strain>
    </source>
</reference>
<proteinExistence type="predicted"/>